<reference evidence="2" key="1">
    <citation type="submission" date="2022-12" db="EMBL/GenBank/DDBJ databases">
        <title>Draft genome assemblies for two species of Escallonia (Escalloniales).</title>
        <authorList>
            <person name="Chanderbali A."/>
            <person name="Dervinis C."/>
            <person name="Anghel I."/>
            <person name="Soltis D."/>
            <person name="Soltis P."/>
            <person name="Zapata F."/>
        </authorList>
    </citation>
    <scope>NUCLEOTIDE SEQUENCE</scope>
    <source>
        <strain evidence="2">UCBG92.1500</strain>
        <tissue evidence="2">Leaf</tissue>
    </source>
</reference>
<accession>A0AA88R942</accession>
<dbReference type="InterPro" id="IPR053151">
    <property type="entry name" value="RNase_H-like"/>
</dbReference>
<keyword evidence="3" id="KW-1185">Reference proteome</keyword>
<comment type="caution">
    <text evidence="2">The sequence shown here is derived from an EMBL/GenBank/DDBJ whole genome shotgun (WGS) entry which is preliminary data.</text>
</comment>
<dbReference type="InterPro" id="IPR036397">
    <property type="entry name" value="RNaseH_sf"/>
</dbReference>
<sequence>MQYWINTIDLSKRVDNMTCPITAEALAALDAIKLAQQLAYQRLCIKGDAADIIFALNSRNANLSKIGHILDEIKKLTSSQEVEILQVKRTRNNVAYYFIKEWVFV</sequence>
<dbReference type="Pfam" id="PF13456">
    <property type="entry name" value="RVT_3"/>
    <property type="match status" value="1"/>
</dbReference>
<protein>
    <recommendedName>
        <fullName evidence="1">RNase H type-1 domain-containing protein</fullName>
    </recommendedName>
</protein>
<evidence type="ECO:0000313" key="3">
    <source>
        <dbReference type="Proteomes" id="UP001187471"/>
    </source>
</evidence>
<dbReference type="AlphaFoldDB" id="A0AA88R942"/>
<dbReference type="Gene3D" id="3.30.420.10">
    <property type="entry name" value="Ribonuclease H-like superfamily/Ribonuclease H"/>
    <property type="match status" value="1"/>
</dbReference>
<name>A0AA88R942_9ASTE</name>
<dbReference type="Proteomes" id="UP001187471">
    <property type="component" value="Unassembled WGS sequence"/>
</dbReference>
<organism evidence="2 3">
    <name type="scientific">Escallonia rubra</name>
    <dbReference type="NCBI Taxonomy" id="112253"/>
    <lineage>
        <taxon>Eukaryota</taxon>
        <taxon>Viridiplantae</taxon>
        <taxon>Streptophyta</taxon>
        <taxon>Embryophyta</taxon>
        <taxon>Tracheophyta</taxon>
        <taxon>Spermatophyta</taxon>
        <taxon>Magnoliopsida</taxon>
        <taxon>eudicotyledons</taxon>
        <taxon>Gunneridae</taxon>
        <taxon>Pentapetalae</taxon>
        <taxon>asterids</taxon>
        <taxon>campanulids</taxon>
        <taxon>Escalloniales</taxon>
        <taxon>Escalloniaceae</taxon>
        <taxon>Escallonia</taxon>
    </lineage>
</organism>
<gene>
    <name evidence="2" type="ORF">RJ640_005383</name>
</gene>
<evidence type="ECO:0000313" key="2">
    <source>
        <dbReference type="EMBL" id="KAK2984367.1"/>
    </source>
</evidence>
<feature type="domain" description="RNase H type-1" evidence="1">
    <location>
        <begin position="12"/>
        <end position="99"/>
    </location>
</feature>
<dbReference type="InterPro" id="IPR002156">
    <property type="entry name" value="RNaseH_domain"/>
</dbReference>
<dbReference type="EMBL" id="JAVXUO010001242">
    <property type="protein sequence ID" value="KAK2984367.1"/>
    <property type="molecule type" value="Genomic_DNA"/>
</dbReference>
<dbReference type="PANTHER" id="PTHR47723">
    <property type="entry name" value="OS05G0353850 PROTEIN"/>
    <property type="match status" value="1"/>
</dbReference>
<evidence type="ECO:0000259" key="1">
    <source>
        <dbReference type="Pfam" id="PF13456"/>
    </source>
</evidence>
<proteinExistence type="predicted"/>
<dbReference type="PANTHER" id="PTHR47723:SF19">
    <property type="entry name" value="POLYNUCLEOTIDYL TRANSFERASE, RIBONUCLEASE H-LIKE SUPERFAMILY PROTEIN"/>
    <property type="match status" value="1"/>
</dbReference>
<dbReference type="GO" id="GO:0004523">
    <property type="term" value="F:RNA-DNA hybrid ribonuclease activity"/>
    <property type="evidence" value="ECO:0007669"/>
    <property type="project" value="InterPro"/>
</dbReference>
<dbReference type="GO" id="GO:0003676">
    <property type="term" value="F:nucleic acid binding"/>
    <property type="evidence" value="ECO:0007669"/>
    <property type="project" value="InterPro"/>
</dbReference>